<dbReference type="STRING" id="33935.ADM90_12735"/>
<gene>
    <name evidence="3" type="ORF">ADM90_12735</name>
</gene>
<dbReference type="Pfam" id="PF13276">
    <property type="entry name" value="HTH_21"/>
    <property type="match status" value="1"/>
</dbReference>
<evidence type="ECO:0008006" key="5">
    <source>
        <dbReference type="Google" id="ProtNLM"/>
    </source>
</evidence>
<dbReference type="AlphaFoldDB" id="A0A0N0UWP3"/>
<sequence>MVPKVVVELVEELKERMPIGEICRHLGVARSSYYRWKVNENKFTQKDLRDQQIGDLCKLHKFRYGYRKITELLTDISEKTVQRVMQKYGWQCRVKVKKRK</sequence>
<dbReference type="Pfam" id="PF13518">
    <property type="entry name" value="HTH_28"/>
    <property type="match status" value="1"/>
</dbReference>
<feature type="domain" description="HTH-like" evidence="1">
    <location>
        <begin position="48"/>
        <end position="98"/>
    </location>
</feature>
<comment type="caution">
    <text evidence="3">The sequence shown here is derived from an EMBL/GenBank/DDBJ whole genome shotgun (WGS) entry which is preliminary data.</text>
</comment>
<evidence type="ECO:0000259" key="1">
    <source>
        <dbReference type="Pfam" id="PF13276"/>
    </source>
</evidence>
<evidence type="ECO:0000313" key="4">
    <source>
        <dbReference type="Proteomes" id="UP000037977"/>
    </source>
</evidence>
<name>A0A0N0UWP3_9BACI</name>
<dbReference type="EMBL" id="LGCI01000008">
    <property type="protein sequence ID" value="KOY81777.1"/>
    <property type="molecule type" value="Genomic_DNA"/>
</dbReference>
<evidence type="ECO:0000313" key="3">
    <source>
        <dbReference type="EMBL" id="KOY81777.1"/>
    </source>
</evidence>
<dbReference type="PATRIC" id="fig|33935.3.peg.3391"/>
<feature type="non-terminal residue" evidence="3">
    <location>
        <position position="100"/>
    </location>
</feature>
<dbReference type="InterPro" id="IPR025948">
    <property type="entry name" value="HTH-like_dom"/>
</dbReference>
<dbReference type="InterPro" id="IPR055247">
    <property type="entry name" value="InsJ-like_HTH"/>
</dbReference>
<proteinExistence type="predicted"/>
<keyword evidence="4" id="KW-1185">Reference proteome</keyword>
<dbReference type="Proteomes" id="UP000037977">
    <property type="component" value="Unassembled WGS sequence"/>
</dbReference>
<accession>A0A0N0UWP3</accession>
<evidence type="ECO:0000259" key="2">
    <source>
        <dbReference type="Pfam" id="PF13518"/>
    </source>
</evidence>
<dbReference type="Gene3D" id="1.10.10.60">
    <property type="entry name" value="Homeodomain-like"/>
    <property type="match status" value="1"/>
</dbReference>
<protein>
    <recommendedName>
        <fullName evidence="5">HTH-like domain-containing protein</fullName>
    </recommendedName>
</protein>
<feature type="domain" description="Insertion element IS150 protein InsJ-like helix-turn-helix" evidence="2">
    <location>
        <begin position="8"/>
        <end position="43"/>
    </location>
</feature>
<reference evidence="3 4" key="1">
    <citation type="submission" date="2015-07" db="EMBL/GenBank/DDBJ databases">
        <title>Genome sequencing project for genomic taxonomy and phylogenomics of Bacillus-like bacteria.</title>
        <authorList>
            <person name="Liu B."/>
            <person name="Wang J."/>
            <person name="Zhu Y."/>
            <person name="Liu G."/>
            <person name="Chen Q."/>
            <person name="Chen Z."/>
            <person name="Che J."/>
            <person name="Ge C."/>
            <person name="Shi H."/>
            <person name="Pan Z."/>
            <person name="Liu X."/>
        </authorList>
    </citation>
    <scope>NUCLEOTIDE SEQUENCE [LARGE SCALE GENOMIC DNA]</scope>
    <source>
        <strain evidence="3 4">DSM 54</strain>
    </source>
</reference>
<organism evidence="3 4">
    <name type="scientific">Lysinibacillus macroides</name>
    <dbReference type="NCBI Taxonomy" id="33935"/>
    <lineage>
        <taxon>Bacteria</taxon>
        <taxon>Bacillati</taxon>
        <taxon>Bacillota</taxon>
        <taxon>Bacilli</taxon>
        <taxon>Bacillales</taxon>
        <taxon>Bacillaceae</taxon>
        <taxon>Lysinibacillus</taxon>
    </lineage>
</organism>